<dbReference type="EMBL" id="CAJPIN010001171">
    <property type="protein sequence ID" value="CAG2054271.1"/>
    <property type="molecule type" value="Genomic_DNA"/>
</dbReference>
<feature type="region of interest" description="Disordered" evidence="1">
    <location>
        <begin position="687"/>
        <end position="723"/>
    </location>
</feature>
<evidence type="ECO:0000256" key="1">
    <source>
        <dbReference type="SAM" id="MobiDB-lite"/>
    </source>
</evidence>
<feature type="compositionally biased region" description="Polar residues" evidence="1">
    <location>
        <begin position="690"/>
        <end position="701"/>
    </location>
</feature>
<evidence type="ECO:0000313" key="3">
    <source>
        <dbReference type="Proteomes" id="UP001153148"/>
    </source>
</evidence>
<name>A0ABN7NM85_TIMPD</name>
<comment type="caution">
    <text evidence="2">The sequence shown here is derived from an EMBL/GenBank/DDBJ whole genome shotgun (WGS) entry which is preliminary data.</text>
</comment>
<feature type="compositionally biased region" description="Low complexity" evidence="1">
    <location>
        <begin position="702"/>
        <end position="711"/>
    </location>
</feature>
<gene>
    <name evidence="2" type="ORF">TPAB3V08_LOCUS1304</name>
</gene>
<dbReference type="Proteomes" id="UP001153148">
    <property type="component" value="Unassembled WGS sequence"/>
</dbReference>
<keyword evidence="3" id="KW-1185">Reference proteome</keyword>
<evidence type="ECO:0000313" key="2">
    <source>
        <dbReference type="EMBL" id="CAG2054271.1"/>
    </source>
</evidence>
<organism evidence="2 3">
    <name type="scientific">Timema podura</name>
    <name type="common">Walking stick</name>
    <dbReference type="NCBI Taxonomy" id="61482"/>
    <lineage>
        <taxon>Eukaryota</taxon>
        <taxon>Metazoa</taxon>
        <taxon>Ecdysozoa</taxon>
        <taxon>Arthropoda</taxon>
        <taxon>Hexapoda</taxon>
        <taxon>Insecta</taxon>
        <taxon>Pterygota</taxon>
        <taxon>Neoptera</taxon>
        <taxon>Polyneoptera</taxon>
        <taxon>Phasmatodea</taxon>
        <taxon>Timematodea</taxon>
        <taxon>Timematoidea</taxon>
        <taxon>Timematidae</taxon>
        <taxon>Timema</taxon>
    </lineage>
</organism>
<protein>
    <submittedName>
        <fullName evidence="2">Uncharacterized protein</fullName>
    </submittedName>
</protein>
<proteinExistence type="predicted"/>
<accession>A0ABN7NM85</accession>
<reference evidence="2" key="1">
    <citation type="submission" date="2021-03" db="EMBL/GenBank/DDBJ databases">
        <authorList>
            <person name="Tran Van P."/>
        </authorList>
    </citation>
    <scope>NUCLEOTIDE SEQUENCE</scope>
</reference>
<sequence>MPQTQNCVNSSSQDKIICDGVNSVRSKNLHTKNVLKEEVNRMVIKEELNKSPEAPELVPFTEDRGYTLRVRKKLDVFGPPVLLPEIFPQLSLIPKAHMLPEVIVTRLEDTQFDFKLHLNQGGENTSLSLTGFRGFKPKDIKESQLAFNHIFLQRLTIPINIKGSEVSVVPVMDEIKQDDWQILQMLKGIASKAENSHKLSQADLQRQMIQKLQNKNKFQDIRMPRLTSTCAIRLPPPVQISQPVIPKECEFHIHRAVDSKLEASSHENTSDITVNSINKKEFKELKCDEDIYRCPSPLSGDECEPISEILPNGNTKHAMEAYEMEKTREFVDFQAKVASLKKTRDITKIKSNWRTKLKTCSTKQIRDISICDEDVRNFDSPFDSELTDTDKIIKSVNTSENTLFYEKSNVGYDSDDLPEQEDLQNSPAPVKQCLYHSSSDDDLWGLPFVKEVSTKEVTEIKYKVSNLNKSTQELLTSKECKVLQDKNPVLLSEIEPGTGSWTGLPKVVYMIQGKPLDSDPFEKVFGVVLAPYKEEIDESSALIPGETCEYLNTFEIKATVLKKDGPFTFHVEKKTDVELFDLIGSKITKVPGNTMNGPTLKEIRVECKFSFKGSQFTNLDTQNALTWNKCECFLRVQNGKVVFQSNNVNVNTPSNEKHDVKCEELSSAPCLDEEIKSSLFQIKDHGPFSQVKQMTQNDTPRSSWSSSNSSWEGSPERGRKNSPTHTVMFKNFEEQIQDHQTVIPSNKVSSVSEDSEINDRQIWRINSQSVTKHINMFHLKTLKNFNFIQGPVPVKLVPSMTYLGFITMMYNQNKQELQFNHIGLPKNECFKTIKGANIWLNKFLKDKMVLIPSYIEVKWLLFDTSSSVLKLYRPFNHRLLDSNNILSRTGFHRVAKPEHVKTCADLQFITHDYSTTQTNITDAFKDLSNLYTSTGSEGHFHRRMLMRFALRKSAVLLLKRREYARIVKCGESKTEELKKWYTDEITKITSKKQVINIDSKEDSVSRDSGFKYTMRYKEKCSGTFCYESDTDEFLSDDELGSSTNQYKLDNADAMKTETKPTELDDDCVTISVVTKVHSLKLTRPI</sequence>